<protein>
    <submittedName>
        <fullName evidence="1">Uncharacterized protein</fullName>
    </submittedName>
</protein>
<proteinExistence type="predicted"/>
<name>A0A2H9UMR3_9GAMM</name>
<sequence>MDFEKIILARKAITDKHGEKKPQLTFQSVINCPVCTTGELHYQISAHNGHIAANCSTAKCVNWME</sequence>
<reference evidence="1 2" key="2">
    <citation type="submission" date="2017-12" db="EMBL/GenBank/DDBJ databases">
        <title>Revising the taxonomy of the Acinetobacter lwoffii group: the description of Acinetobacter pseudolwoffii sp. nov. and emended description of Acinetobacter lwoffii.</title>
        <authorList>
            <person name="Nemec A."/>
        </authorList>
    </citation>
    <scope>NUCLEOTIDE SEQUENCE [LARGE SCALE GENOMIC DNA]</scope>
    <source>
        <strain evidence="1 2">ANC 5347</strain>
    </source>
</reference>
<organism evidence="1 2">
    <name type="scientific">Acinetobacter pseudolwoffii</name>
    <dbReference type="NCBI Taxonomy" id="2053287"/>
    <lineage>
        <taxon>Bacteria</taxon>
        <taxon>Pseudomonadati</taxon>
        <taxon>Pseudomonadota</taxon>
        <taxon>Gammaproteobacteria</taxon>
        <taxon>Moraxellales</taxon>
        <taxon>Moraxellaceae</taxon>
        <taxon>Acinetobacter</taxon>
    </lineage>
</organism>
<accession>A0A2H9UMR3</accession>
<dbReference type="EMBL" id="PGOZ01000004">
    <property type="protein sequence ID" value="PJI33006.1"/>
    <property type="molecule type" value="Genomic_DNA"/>
</dbReference>
<reference evidence="1 2" key="1">
    <citation type="submission" date="2017-11" db="EMBL/GenBank/DDBJ databases">
        <authorList>
            <person name="Han C.G."/>
        </authorList>
    </citation>
    <scope>NUCLEOTIDE SEQUENCE [LARGE SCALE GENOMIC DNA]</scope>
    <source>
        <strain evidence="1 2">ANC 5347</strain>
    </source>
</reference>
<gene>
    <name evidence="1" type="ORF">CU320_04985</name>
</gene>
<evidence type="ECO:0000313" key="1">
    <source>
        <dbReference type="EMBL" id="PJI33006.1"/>
    </source>
</evidence>
<dbReference type="AlphaFoldDB" id="A0A2H9UMR3"/>
<dbReference type="Proteomes" id="UP000242351">
    <property type="component" value="Unassembled WGS sequence"/>
</dbReference>
<comment type="caution">
    <text evidence="1">The sequence shown here is derived from an EMBL/GenBank/DDBJ whole genome shotgun (WGS) entry which is preliminary data.</text>
</comment>
<dbReference type="RefSeq" id="WP_100357388.1">
    <property type="nucleotide sequence ID" value="NZ_PGOZ01000004.1"/>
</dbReference>
<evidence type="ECO:0000313" key="2">
    <source>
        <dbReference type="Proteomes" id="UP000242351"/>
    </source>
</evidence>